<dbReference type="NCBIfam" id="TIGR00009">
    <property type="entry name" value="L28"/>
    <property type="match status" value="1"/>
</dbReference>
<protein>
    <recommendedName>
        <fullName evidence="4 5">Large ribosomal subunit protein bL28</fullName>
    </recommendedName>
</protein>
<feature type="region of interest" description="Disordered" evidence="6">
    <location>
        <begin position="1"/>
        <end position="23"/>
    </location>
</feature>
<dbReference type="PANTHER" id="PTHR13528">
    <property type="entry name" value="39S RIBOSOMAL PROTEIN L28, MITOCHONDRIAL"/>
    <property type="match status" value="1"/>
</dbReference>
<comment type="similarity">
    <text evidence="1 5">Belongs to the bacterial ribosomal protein bL28 family.</text>
</comment>
<dbReference type="InterPro" id="IPR037147">
    <property type="entry name" value="Ribosomal_bL28_sf"/>
</dbReference>
<proteinExistence type="inferred from homology"/>
<gene>
    <name evidence="5 7" type="primary">rpmB</name>
    <name evidence="7" type="ORF">ENQ20_03090</name>
</gene>
<evidence type="ECO:0000256" key="1">
    <source>
        <dbReference type="ARBA" id="ARBA00008760"/>
    </source>
</evidence>
<evidence type="ECO:0000256" key="5">
    <source>
        <dbReference type="HAMAP-Rule" id="MF_00373"/>
    </source>
</evidence>
<dbReference type="Gene3D" id="2.30.170.40">
    <property type="entry name" value="Ribosomal protein L28/L24"/>
    <property type="match status" value="1"/>
</dbReference>
<dbReference type="SUPFAM" id="SSF143800">
    <property type="entry name" value="L28p-like"/>
    <property type="match status" value="1"/>
</dbReference>
<dbReference type="InterPro" id="IPR001383">
    <property type="entry name" value="Ribosomal_bL28_bact-type"/>
</dbReference>
<evidence type="ECO:0000313" key="7">
    <source>
        <dbReference type="EMBL" id="HDX30460.1"/>
    </source>
</evidence>
<dbReference type="InterPro" id="IPR026569">
    <property type="entry name" value="Ribosomal_bL28"/>
</dbReference>
<sequence>MAKCKVSGKRPQHGNNRPWSRKATRRIWQPNVQQFLVFVPELGKNVRLRISARSMRSIARIGLKEYLRKQGLTLQDVL</sequence>
<reference evidence="7" key="1">
    <citation type="journal article" date="2020" name="mSystems">
        <title>Genome- and Community-Level Interaction Insights into Carbon Utilization and Element Cycling Functions of Hydrothermarchaeota in Hydrothermal Sediment.</title>
        <authorList>
            <person name="Zhou Z."/>
            <person name="Liu Y."/>
            <person name="Xu W."/>
            <person name="Pan J."/>
            <person name="Luo Z.H."/>
            <person name="Li M."/>
        </authorList>
    </citation>
    <scope>NUCLEOTIDE SEQUENCE [LARGE SCALE GENOMIC DNA]</scope>
    <source>
        <strain evidence="7">SpSt-289</strain>
    </source>
</reference>
<evidence type="ECO:0000256" key="4">
    <source>
        <dbReference type="ARBA" id="ARBA00035174"/>
    </source>
</evidence>
<feature type="compositionally biased region" description="Basic residues" evidence="6">
    <location>
        <begin position="1"/>
        <end position="12"/>
    </location>
</feature>
<dbReference type="GO" id="GO:1990904">
    <property type="term" value="C:ribonucleoprotein complex"/>
    <property type="evidence" value="ECO:0007669"/>
    <property type="project" value="UniProtKB-KW"/>
</dbReference>
<dbReference type="AlphaFoldDB" id="A0A7C1FPU4"/>
<accession>A0A7C1FPU4</accession>
<evidence type="ECO:0000256" key="3">
    <source>
        <dbReference type="ARBA" id="ARBA00023274"/>
    </source>
</evidence>
<dbReference type="GO" id="GO:0005840">
    <property type="term" value="C:ribosome"/>
    <property type="evidence" value="ECO:0007669"/>
    <property type="project" value="UniProtKB-KW"/>
</dbReference>
<keyword evidence="2 5" id="KW-0689">Ribosomal protein</keyword>
<keyword evidence="3 5" id="KW-0687">Ribonucleoprotein</keyword>
<dbReference type="HAMAP" id="MF_00373">
    <property type="entry name" value="Ribosomal_bL28"/>
    <property type="match status" value="1"/>
</dbReference>
<dbReference type="GO" id="GO:0003735">
    <property type="term" value="F:structural constituent of ribosome"/>
    <property type="evidence" value="ECO:0007669"/>
    <property type="project" value="InterPro"/>
</dbReference>
<evidence type="ECO:0000256" key="6">
    <source>
        <dbReference type="SAM" id="MobiDB-lite"/>
    </source>
</evidence>
<dbReference type="GO" id="GO:0006412">
    <property type="term" value="P:translation"/>
    <property type="evidence" value="ECO:0007669"/>
    <property type="project" value="UniProtKB-UniRule"/>
</dbReference>
<evidence type="ECO:0000256" key="2">
    <source>
        <dbReference type="ARBA" id="ARBA00022980"/>
    </source>
</evidence>
<dbReference type="EMBL" id="DSMG01000038">
    <property type="protein sequence ID" value="HDX30460.1"/>
    <property type="molecule type" value="Genomic_DNA"/>
</dbReference>
<comment type="caution">
    <text evidence="7">The sequence shown here is derived from an EMBL/GenBank/DDBJ whole genome shotgun (WGS) entry which is preliminary data.</text>
</comment>
<organism evidence="7">
    <name type="scientific">Caldilinea aerophila</name>
    <dbReference type="NCBI Taxonomy" id="133453"/>
    <lineage>
        <taxon>Bacteria</taxon>
        <taxon>Bacillati</taxon>
        <taxon>Chloroflexota</taxon>
        <taxon>Caldilineae</taxon>
        <taxon>Caldilineales</taxon>
        <taxon>Caldilineaceae</taxon>
        <taxon>Caldilinea</taxon>
    </lineage>
</organism>
<dbReference type="InterPro" id="IPR034704">
    <property type="entry name" value="Ribosomal_bL28/bL31-like_sf"/>
</dbReference>
<name>A0A7C1FPU4_9CHLR</name>
<dbReference type="PANTHER" id="PTHR13528:SF2">
    <property type="entry name" value="LARGE RIBOSOMAL SUBUNIT PROTEIN BL28M"/>
    <property type="match status" value="1"/>
</dbReference>
<dbReference type="Pfam" id="PF00830">
    <property type="entry name" value="Ribosomal_L28"/>
    <property type="match status" value="1"/>
</dbReference>